<evidence type="ECO:0000256" key="18">
    <source>
        <dbReference type="PIRSR" id="PIRSR602077-1"/>
    </source>
</evidence>
<feature type="transmembrane region" description="Helical" evidence="22">
    <location>
        <begin position="552"/>
        <end position="570"/>
    </location>
</feature>
<dbReference type="FunFam" id="1.20.120.350:FF:000001">
    <property type="entry name" value="Voltage-dependent L-type calcium channel subunit alpha"/>
    <property type="match status" value="1"/>
</dbReference>
<keyword evidence="20" id="KW-0175">Coiled coil</keyword>
<dbReference type="GO" id="GO:0019722">
    <property type="term" value="P:calcium-mediated signaling"/>
    <property type="evidence" value="ECO:0007669"/>
    <property type="project" value="UniProtKB-ARBA"/>
</dbReference>
<name>A0AAR5PSQ4_DENPD</name>
<feature type="binding site" evidence="18">
    <location>
        <position position="376"/>
    </location>
    <ligand>
        <name>Ca(2+)</name>
        <dbReference type="ChEBI" id="CHEBI:29108"/>
    </ligand>
</feature>
<keyword evidence="25" id="KW-1185">Reference proteome</keyword>
<dbReference type="Gene3D" id="6.10.250.2500">
    <property type="match status" value="1"/>
</dbReference>
<feature type="compositionally biased region" description="Basic and acidic residues" evidence="21">
    <location>
        <begin position="1687"/>
        <end position="1698"/>
    </location>
</feature>
<keyword evidence="6 22" id="KW-0812">Transmembrane</keyword>
<feature type="transmembrane region" description="Helical" evidence="22">
    <location>
        <begin position="273"/>
        <end position="295"/>
    </location>
</feature>
<feature type="transmembrane region" description="Helical" evidence="22">
    <location>
        <begin position="754"/>
        <end position="778"/>
    </location>
</feature>
<dbReference type="InterPro" id="IPR005821">
    <property type="entry name" value="Ion_trans_dom"/>
</dbReference>
<feature type="transmembrane region" description="Helical" evidence="22">
    <location>
        <begin position="211"/>
        <end position="229"/>
    </location>
</feature>
<evidence type="ECO:0000256" key="5">
    <source>
        <dbReference type="ARBA" id="ARBA00022673"/>
    </source>
</evidence>
<evidence type="ECO:0000256" key="4">
    <source>
        <dbReference type="ARBA" id="ARBA00022568"/>
    </source>
</evidence>
<feature type="transmembrane region" description="Helical" evidence="22">
    <location>
        <begin position="677"/>
        <end position="699"/>
    </location>
</feature>
<dbReference type="GO" id="GO:0016323">
    <property type="term" value="C:basolateral plasma membrane"/>
    <property type="evidence" value="ECO:0007669"/>
    <property type="project" value="UniProtKB-ARBA"/>
</dbReference>
<evidence type="ECO:0000256" key="10">
    <source>
        <dbReference type="ARBA" id="ARBA00022882"/>
    </source>
</evidence>
<keyword evidence="12" id="KW-0406">Ion transport</keyword>
<dbReference type="FunFam" id="1.10.287.70:FF:000059">
    <property type="entry name" value="Voltage-dependent N-type calcium channel subunit alpha"/>
    <property type="match status" value="1"/>
</dbReference>
<dbReference type="GO" id="GO:0009582">
    <property type="term" value="P:detection of abiotic stimulus"/>
    <property type="evidence" value="ECO:0007669"/>
    <property type="project" value="UniProtKB-ARBA"/>
</dbReference>
<evidence type="ECO:0000256" key="19">
    <source>
        <dbReference type="RuleBase" id="RU003808"/>
    </source>
</evidence>
<organism evidence="24 25">
    <name type="scientific">Dendroctonus ponderosae</name>
    <name type="common">Mountain pine beetle</name>
    <dbReference type="NCBI Taxonomy" id="77166"/>
    <lineage>
        <taxon>Eukaryota</taxon>
        <taxon>Metazoa</taxon>
        <taxon>Ecdysozoa</taxon>
        <taxon>Arthropoda</taxon>
        <taxon>Hexapoda</taxon>
        <taxon>Insecta</taxon>
        <taxon>Pterygota</taxon>
        <taxon>Neoptera</taxon>
        <taxon>Endopterygota</taxon>
        <taxon>Coleoptera</taxon>
        <taxon>Polyphaga</taxon>
        <taxon>Cucujiformia</taxon>
        <taxon>Curculionidae</taxon>
        <taxon>Scolytinae</taxon>
        <taxon>Dendroctonus</taxon>
    </lineage>
</organism>
<keyword evidence="10 19" id="KW-0851">Voltage-gated channel</keyword>
<dbReference type="FunFam" id="1.10.287.70:FF:000023">
    <property type="entry name" value="Voltage-dependent R-type calcium channel subunit alpha"/>
    <property type="match status" value="1"/>
</dbReference>
<dbReference type="FunFam" id="1.10.287.70:FF:000007">
    <property type="entry name" value="Voltage-dependent L-type calcium channel subunit alpha"/>
    <property type="match status" value="1"/>
</dbReference>
<evidence type="ECO:0000256" key="14">
    <source>
        <dbReference type="ARBA" id="ARBA00023157"/>
    </source>
</evidence>
<feature type="compositionally biased region" description="Acidic residues" evidence="21">
    <location>
        <begin position="499"/>
        <end position="509"/>
    </location>
</feature>
<keyword evidence="11 22" id="KW-1133">Transmembrane helix</keyword>
<evidence type="ECO:0000256" key="7">
    <source>
        <dbReference type="ARBA" id="ARBA00022723"/>
    </source>
</evidence>
<dbReference type="PROSITE" id="PS50222">
    <property type="entry name" value="EF_HAND_2"/>
    <property type="match status" value="1"/>
</dbReference>
<dbReference type="Pfam" id="PF00520">
    <property type="entry name" value="Ion_trans"/>
    <property type="match status" value="4"/>
</dbReference>
<dbReference type="Proteomes" id="UP000019118">
    <property type="component" value="Unassembled WGS sequence"/>
</dbReference>
<keyword evidence="15" id="KW-0325">Glycoprotein</keyword>
<feature type="transmembrane region" description="Helical" evidence="22">
    <location>
        <begin position="1445"/>
        <end position="1469"/>
    </location>
</feature>
<dbReference type="InterPro" id="IPR002077">
    <property type="entry name" value="VDCCAlpha1"/>
</dbReference>
<dbReference type="Pfam" id="PF08763">
    <property type="entry name" value="Ca_chan_IQ"/>
    <property type="match status" value="1"/>
</dbReference>
<feature type="region of interest" description="Disordered" evidence="21">
    <location>
        <begin position="1855"/>
        <end position="1874"/>
    </location>
</feature>
<dbReference type="PANTHER" id="PTHR45628">
    <property type="entry name" value="VOLTAGE-DEPENDENT CALCIUM CHANNEL TYPE A SUBUNIT ALPHA-1"/>
    <property type="match status" value="1"/>
</dbReference>
<evidence type="ECO:0000256" key="11">
    <source>
        <dbReference type="ARBA" id="ARBA00022989"/>
    </source>
</evidence>
<dbReference type="GO" id="GO:0098703">
    <property type="term" value="P:calcium ion import across plasma membrane"/>
    <property type="evidence" value="ECO:0007669"/>
    <property type="project" value="TreeGrafter"/>
</dbReference>
<keyword evidence="3" id="KW-0597">Phosphoprotein</keyword>
<dbReference type="GO" id="GO:0042045">
    <property type="term" value="P:epithelial fluid transport"/>
    <property type="evidence" value="ECO:0007669"/>
    <property type="project" value="UniProtKB-ARBA"/>
</dbReference>
<keyword evidence="13 22" id="KW-0472">Membrane</keyword>
<evidence type="ECO:0000256" key="2">
    <source>
        <dbReference type="ARBA" id="ARBA00022448"/>
    </source>
</evidence>
<evidence type="ECO:0000256" key="17">
    <source>
        <dbReference type="ARBA" id="ARBA00069462"/>
    </source>
</evidence>
<evidence type="ECO:0000256" key="21">
    <source>
        <dbReference type="SAM" id="MobiDB-lite"/>
    </source>
</evidence>
<evidence type="ECO:0000256" key="3">
    <source>
        <dbReference type="ARBA" id="ARBA00022553"/>
    </source>
</evidence>
<dbReference type="InterPro" id="IPR014873">
    <property type="entry name" value="VDCC_a1su_IQ"/>
</dbReference>
<dbReference type="GO" id="GO:0016324">
    <property type="term" value="C:apical plasma membrane"/>
    <property type="evidence" value="ECO:0007669"/>
    <property type="project" value="UniProtKB-ARBA"/>
</dbReference>
<dbReference type="InterPro" id="IPR002048">
    <property type="entry name" value="EF_hand_dom"/>
</dbReference>
<dbReference type="GO" id="GO:0045202">
    <property type="term" value="C:synapse"/>
    <property type="evidence" value="ECO:0007669"/>
    <property type="project" value="GOC"/>
</dbReference>
<evidence type="ECO:0000256" key="1">
    <source>
        <dbReference type="ARBA" id="ARBA00004141"/>
    </source>
</evidence>
<dbReference type="SMART" id="SM01062">
    <property type="entry name" value="Ca_chan_IQ"/>
    <property type="match status" value="1"/>
</dbReference>
<dbReference type="PANTHER" id="PTHR45628:SF7">
    <property type="entry name" value="VOLTAGE-DEPENDENT CALCIUM CHANNEL TYPE A SUBUNIT ALPHA-1"/>
    <property type="match status" value="1"/>
</dbReference>
<evidence type="ECO:0000256" key="16">
    <source>
        <dbReference type="ARBA" id="ARBA00023303"/>
    </source>
</evidence>
<feature type="transmembrane region" description="Helical" evidence="22">
    <location>
        <begin position="1131"/>
        <end position="1156"/>
    </location>
</feature>
<feature type="binding site" evidence="18">
    <location>
        <position position="731"/>
    </location>
    <ligand>
        <name>Ca(2+)</name>
        <dbReference type="ChEBI" id="CHEBI:29108"/>
    </ligand>
</feature>
<keyword evidence="5 19" id="KW-0107">Calcium channel</keyword>
<feature type="region of interest" description="Disordered" evidence="21">
    <location>
        <begin position="816"/>
        <end position="848"/>
    </location>
</feature>
<dbReference type="FunFam" id="1.20.120.350:FF:000043">
    <property type="entry name" value="Voltage-dependent L-type calcium channel subunit alpha"/>
    <property type="match status" value="1"/>
</dbReference>
<dbReference type="Gene3D" id="1.20.120.350">
    <property type="entry name" value="Voltage-gated potassium channels. Chain C"/>
    <property type="match status" value="4"/>
</dbReference>
<feature type="region of interest" description="Disordered" evidence="21">
    <location>
        <begin position="1889"/>
        <end position="1959"/>
    </location>
</feature>
<feature type="transmembrane region" description="Helical" evidence="22">
    <location>
        <begin position="182"/>
        <end position="204"/>
    </location>
</feature>
<reference evidence="24" key="2">
    <citation type="submission" date="2024-08" db="UniProtKB">
        <authorList>
            <consortium name="EnsemblMetazoa"/>
        </authorList>
    </citation>
    <scope>IDENTIFICATION</scope>
</reference>
<feature type="transmembrane region" description="Helical" evidence="22">
    <location>
        <begin position="879"/>
        <end position="898"/>
    </location>
</feature>
<evidence type="ECO:0000256" key="22">
    <source>
        <dbReference type="SAM" id="Phobius"/>
    </source>
</evidence>
<feature type="region of interest" description="Disordered" evidence="21">
    <location>
        <begin position="1977"/>
        <end position="2040"/>
    </location>
</feature>
<feature type="coiled-coil region" evidence="20">
    <location>
        <begin position="781"/>
        <end position="816"/>
    </location>
</feature>
<keyword evidence="14" id="KW-1015">Disulfide bond</keyword>
<dbReference type="GO" id="GO:0042383">
    <property type="term" value="C:sarcolemma"/>
    <property type="evidence" value="ECO:0007669"/>
    <property type="project" value="UniProtKB-ARBA"/>
</dbReference>
<keyword evidence="8" id="KW-0677">Repeat</keyword>
<feature type="region of interest" description="Disordered" evidence="21">
    <location>
        <begin position="1"/>
        <end position="22"/>
    </location>
</feature>
<keyword evidence="16" id="KW-0407">Ion channel</keyword>
<dbReference type="EnsemblMetazoa" id="XM_019908489.1">
    <property type="protein sequence ID" value="XP_019764048.1"/>
    <property type="gene ID" value="LOC109540220"/>
</dbReference>
<feature type="binding site" evidence="18">
    <location>
        <position position="1102"/>
    </location>
    <ligand>
        <name>Ca(2+)</name>
        <dbReference type="ChEBI" id="CHEBI:29108"/>
    </ligand>
</feature>
<feature type="transmembrane region" description="Helical" evidence="22">
    <location>
        <begin position="918"/>
        <end position="939"/>
    </location>
</feature>
<feature type="region of interest" description="Disordered" evidence="21">
    <location>
        <begin position="1675"/>
        <end position="1781"/>
    </location>
</feature>
<dbReference type="FunFam" id="1.20.120.350:FF:000040">
    <property type="entry name" value="Voltage-dependent L-type calcium channel subunit alpha"/>
    <property type="match status" value="1"/>
</dbReference>
<feature type="transmembrane region" description="Helical" evidence="22">
    <location>
        <begin position="1239"/>
        <end position="1262"/>
    </location>
</feature>
<evidence type="ECO:0000256" key="9">
    <source>
        <dbReference type="ARBA" id="ARBA00022837"/>
    </source>
</evidence>
<feature type="compositionally biased region" description="Polar residues" evidence="21">
    <location>
        <begin position="1855"/>
        <end position="1867"/>
    </location>
</feature>
<dbReference type="InterPro" id="IPR027359">
    <property type="entry name" value="Volt_channel_dom_sf"/>
</dbReference>
<dbReference type="SUPFAM" id="SSF81324">
    <property type="entry name" value="Voltage-gated potassium channels"/>
    <property type="match status" value="4"/>
</dbReference>
<keyword evidence="2" id="KW-0813">Transport</keyword>
<dbReference type="InterPro" id="IPR031649">
    <property type="entry name" value="GPHH_dom"/>
</dbReference>
<evidence type="ECO:0000256" key="12">
    <source>
        <dbReference type="ARBA" id="ARBA00023065"/>
    </source>
</evidence>
<proteinExistence type="inferred from homology"/>
<feature type="compositionally biased region" description="Polar residues" evidence="21">
    <location>
        <begin position="1938"/>
        <end position="1948"/>
    </location>
</feature>
<dbReference type="GO" id="GO:0050906">
    <property type="term" value="P:detection of stimulus involved in sensory perception"/>
    <property type="evidence" value="ECO:0007669"/>
    <property type="project" value="UniProtKB-ARBA"/>
</dbReference>
<dbReference type="GO" id="GO:0009581">
    <property type="term" value="P:detection of external stimulus"/>
    <property type="evidence" value="ECO:0007669"/>
    <property type="project" value="UniProtKB-ARBA"/>
</dbReference>
<accession>A0AAR5PSQ4</accession>
<sequence length="2040" mass="230285">MKRTSMLGGVAGRHMSRRRGSSPAIKWEDGAVPVSRYARRRRAAVTTSDHKSCALIQTRLKIGDIMLAAAQEAAVIQAAQGSASGRHFAGAGGTFLGGALCSSSADAMGGQQAPHPGGSSSLFLFSEENIIRRYTRFIIEWPPFEYAVLLTIIANCVVLALEEHLPSADKTSLAQKLEKTEVYFLGIFCVEASLKILALGFVLHRGSYLRNIWNIMDFFVVLTGFLTQFPEDLVAVDLRTLRAIRVLRPLKLVSGIPSLQVVLKSIIKAMAPLLQIGLLVLFAIVIFAIIGLEFYSGALHRTCYSLYDIEEIVRENEEEVPCNTDNETEAKSQGSNWCRDGSSVCLERWQGPNNGITSFDNIGFAMLTVFQCITMEGWTSILYWMNDAVGSYYNWMYFVPLIVLGSFFMLNLVLGVLSGEFAKEREKVENRQEFLKLRRAAQLERELNGYVQWICKAEEVILAEERTTEEEKMHIMEARRRAAKKKKLKKIGKSKSTDTEEEQEEEDVADDAGFGRSGYMKSRAKGHGACARFWRAEKRFRFSIRHMVKTQWFYWTVIMLVFFNTFCVAVEYHGQPKWLDDFLYYAEYVFLGLFMSEMFVKMYALGPRIYFESAFNRFDCVVISGSIFEVIWSAVKGGSFGLSVLRALRLLRIFKVTKYWSSLRNLVISLLNSMRSIISLLFLLFLFILIFALLGMQLFGGQFNFDGGTPPANFNTFPIALLTVFQILTGEDWNEVMYNGINALGGPNSGGMVYSLYFIILMLFGNYTLLNVFLAIAVDNLANAQELTAAEEEQAEENKEKQALELEKEMEALQMEGSNPRVEVCPPSPITTRRKKKEEKPVDDDEEIVGPKPMLPYSSMFILSSTNPIRRGAHWVVNLRYFDFFIMVVICMSSAALAAEDPVDEKSFRNNVLDKFDYAFTGVFAVEMFLKVIDLGVILHPGSYLREFWNVMDAVVVVCALVSMGFDFMGGGGAAGANLSTIKSLRVLRVLRPLKTIKRVPKLKAVFDCLVNSLKNVINILIVYILFQFIFAVIAVQLFNGKFFFCTDGSKITEATCQGQYFVYEENSDVPKVEDRKWQQQKFHYDDVAMAMLTLFAVQTGEGWPTVLQNSMAATYSDQGPIQNFRIEMSIFYIVYFVVFPFFFVNIFVALIIITFQEQGEAELQSGEIDKNQKSCIDFCIQARPLERYMPSKRSSLKYKIWRLVVSSPFEYFIMTLIVLNTLLLMMKYHQSPSLLSEALALMNIVFTFFFLCETILKLIAFGLKNFFKDPWNTFDFVTVIGSIVDAMVVEFGERAERMTKDRTKELDVPALIGKWLKDNFINVGFLRLFRAARLIKLLRQGYTIRILLWTFVQSFKALPYVCLLIAMLFFIYAIIGMQVFGNIKLPSESINRHNNFRNFIQGLMLLFRCATGENWPSIMLSCIKGQECDTNTGKIGKECGSNLAYMYFVSFIFFCSFLMLNLFVAVIMDNFDYLTRDSSILGAHHLDEFVRIWAEYDPNATGRIHFTEMYDMLKNMDPPLGFGNKCPNRLAYKKLIRMNMPVDDEGKVYFTTTLFALIRENLAIKMRPAEEMDQADDELRETIKNIWPLQAKNMVNILVPPTSDLNQLKLTVGKIYGGLLILESWRSTRFGQLEPTGIPGFGNSPSANIAKASFFDCLMDTMAGHLGGSRTGSISLEGAPLMGGQEHSDQHHHEERSLISLARRNTKRNRSIRNKKMTELADVLGSRRPSCDSTTDQPQHLHPSGYGNSHGRSPSIRRDHSPSLQRSPSPRKRHQGQLHHDIGFSDTVVEIVKNEHQRHSSKRLPREFFALGSWSASTSPARSPSPTNGFGRYNSRYGILRGSKRGAPYGTTSLCQRSRSPSPNHRAQTHHQGPPFIAGAVVGIPMQHSAAHQGSVQHSHPVLGGRRGQGRRLPPTPSKPSTLQLKPGTINFPKLNASPTHIQSHSAHATPHSYPHSFPRDREPLREFVMPTPMTAPLAGPPNAHTRNAPGENPQAPLSFEQAVQLGRGGRMLPSPVPNGYKPKPTQSRHSDSDDDDWC</sequence>
<dbReference type="GO" id="GO:0005891">
    <property type="term" value="C:voltage-gated calcium channel complex"/>
    <property type="evidence" value="ECO:0007669"/>
    <property type="project" value="InterPro"/>
</dbReference>
<evidence type="ECO:0000256" key="13">
    <source>
        <dbReference type="ARBA" id="ARBA00023136"/>
    </source>
</evidence>
<dbReference type="FunFam" id="1.10.238.10:FF:000063">
    <property type="entry name" value="Voltage-dependent N-type calcium channel subunit alpha"/>
    <property type="match status" value="1"/>
</dbReference>
<dbReference type="PRINTS" id="PR00167">
    <property type="entry name" value="CACHANNEL"/>
</dbReference>
<dbReference type="GO" id="GO:0005509">
    <property type="term" value="F:calcium ion binding"/>
    <property type="evidence" value="ECO:0007669"/>
    <property type="project" value="InterPro"/>
</dbReference>
<evidence type="ECO:0000256" key="20">
    <source>
        <dbReference type="SAM" id="Coils"/>
    </source>
</evidence>
<dbReference type="FunFam" id="1.20.120.350:FF:000011">
    <property type="entry name" value="Voltage-dependent N-type calcium channel subunit alpha"/>
    <property type="match status" value="1"/>
</dbReference>
<dbReference type="Gene3D" id="1.10.287.70">
    <property type="match status" value="4"/>
</dbReference>
<feature type="transmembrane region" description="Helical" evidence="22">
    <location>
        <begin position="582"/>
        <end position="600"/>
    </location>
</feature>
<dbReference type="Pfam" id="PF16905">
    <property type="entry name" value="GPHH"/>
    <property type="match status" value="1"/>
</dbReference>
<feature type="region of interest" description="Disordered" evidence="21">
    <location>
        <begin position="489"/>
        <end position="509"/>
    </location>
</feature>
<feature type="domain" description="EF-hand" evidence="23">
    <location>
        <begin position="1485"/>
        <end position="1520"/>
    </location>
</feature>
<keyword evidence="4 19" id="KW-0109">Calcium transport</keyword>
<feature type="transmembrane region" description="Helical" evidence="22">
    <location>
        <begin position="397"/>
        <end position="417"/>
    </location>
</feature>
<dbReference type="GO" id="GO:0016322">
    <property type="term" value="P:neuron remodeling"/>
    <property type="evidence" value="ECO:0007669"/>
    <property type="project" value="UniProtKB-ARBA"/>
</dbReference>
<evidence type="ECO:0000256" key="6">
    <source>
        <dbReference type="ARBA" id="ARBA00022692"/>
    </source>
</evidence>
<keyword evidence="7 18" id="KW-0479">Metal-binding</keyword>
<comment type="similarity">
    <text evidence="19">Belongs to the calcium channel alpha-1 subunit (TC 1.A.1.11) family.</text>
</comment>
<reference evidence="25" key="1">
    <citation type="journal article" date="2013" name="Genome Biol.">
        <title>Draft genome of the mountain pine beetle, Dendroctonus ponderosae Hopkins, a major forest pest.</title>
        <authorList>
            <person name="Keeling C.I."/>
            <person name="Yuen M.M."/>
            <person name="Liao N.Y."/>
            <person name="Docking T.R."/>
            <person name="Chan S.K."/>
            <person name="Taylor G.A."/>
            <person name="Palmquist D.L."/>
            <person name="Jackman S.D."/>
            <person name="Nguyen A."/>
            <person name="Li M."/>
            <person name="Henderson H."/>
            <person name="Janes J.K."/>
            <person name="Zhao Y."/>
            <person name="Pandoh P."/>
            <person name="Moore R."/>
            <person name="Sperling F.A."/>
            <person name="Huber D.P."/>
            <person name="Birol I."/>
            <person name="Jones S.J."/>
            <person name="Bohlmann J."/>
        </authorList>
    </citation>
    <scope>NUCLEOTIDE SEQUENCE</scope>
</reference>
<feature type="transmembrane region" description="Helical" evidence="22">
    <location>
        <begin position="951"/>
        <end position="970"/>
    </location>
</feature>
<dbReference type="GO" id="GO:0008331">
    <property type="term" value="F:high voltage-gated calcium channel activity"/>
    <property type="evidence" value="ECO:0007669"/>
    <property type="project" value="TreeGrafter"/>
</dbReference>
<evidence type="ECO:0000313" key="24">
    <source>
        <dbReference type="EnsemblMetazoa" id="XP_019764048.1"/>
    </source>
</evidence>
<feature type="transmembrane region" description="Helical" evidence="22">
    <location>
        <begin position="362"/>
        <end position="385"/>
    </location>
</feature>
<feature type="transmembrane region" description="Helical" evidence="22">
    <location>
        <begin position="1201"/>
        <end position="1227"/>
    </location>
</feature>
<feature type="transmembrane region" description="Helical" evidence="22">
    <location>
        <begin position="1359"/>
        <end position="1381"/>
    </location>
</feature>
<dbReference type="GO" id="GO:0007268">
    <property type="term" value="P:chemical synaptic transmission"/>
    <property type="evidence" value="ECO:0007669"/>
    <property type="project" value="TreeGrafter"/>
</dbReference>
<evidence type="ECO:0000256" key="15">
    <source>
        <dbReference type="ARBA" id="ARBA00023180"/>
    </source>
</evidence>
<feature type="compositionally biased region" description="Basic residues" evidence="21">
    <location>
        <begin position="1705"/>
        <end position="1716"/>
    </location>
</feature>
<evidence type="ECO:0000259" key="23">
    <source>
        <dbReference type="PROSITE" id="PS50222"/>
    </source>
</evidence>
<protein>
    <recommendedName>
        <fullName evidence="17">Voltage-dependent calcium channel type A subunit alpha-1</fullName>
    </recommendedName>
</protein>
<evidence type="ECO:0000313" key="25">
    <source>
        <dbReference type="Proteomes" id="UP000019118"/>
    </source>
</evidence>
<dbReference type="Gene3D" id="1.10.238.10">
    <property type="entry name" value="EF-hand"/>
    <property type="match status" value="1"/>
</dbReference>
<comment type="subcellular location">
    <subcellularLocation>
        <location evidence="1 19">Membrane</location>
        <topology evidence="1 19">Multi-pass membrane protein</topology>
    </subcellularLocation>
</comment>
<evidence type="ECO:0000256" key="8">
    <source>
        <dbReference type="ARBA" id="ARBA00022737"/>
    </source>
</evidence>
<feature type="transmembrane region" description="Helical" evidence="22">
    <location>
        <begin position="1017"/>
        <end position="1039"/>
    </location>
</feature>
<feature type="transmembrane region" description="Helical" evidence="22">
    <location>
        <begin position="143"/>
        <end position="162"/>
    </location>
</feature>
<dbReference type="InterPro" id="IPR050599">
    <property type="entry name" value="VDCC_alpha-1_subunit"/>
</dbReference>
<keyword evidence="9 18" id="KW-0106">Calcium</keyword>